<reference evidence="1" key="1">
    <citation type="submission" date="2021-08" db="EMBL/GenBank/DDBJ databases">
        <title>The first chromosome-level gecko genome reveals the dynamic sex chromosomes of Neotropical dwarf geckos (Sphaerodactylidae: Sphaerodactylus).</title>
        <authorList>
            <person name="Pinto B.J."/>
            <person name="Keating S.E."/>
            <person name="Gamble T."/>
        </authorList>
    </citation>
    <scope>NUCLEOTIDE SEQUENCE</scope>
    <source>
        <strain evidence="1">TG3544</strain>
    </source>
</reference>
<gene>
    <name evidence="1" type="ORF">K3G42_003120</name>
</gene>
<keyword evidence="2" id="KW-1185">Reference proteome</keyword>
<accession>A0ACB8F1N2</accession>
<dbReference type="Proteomes" id="UP000827872">
    <property type="component" value="Linkage Group LG05"/>
</dbReference>
<evidence type="ECO:0000313" key="1">
    <source>
        <dbReference type="EMBL" id="KAH7998950.1"/>
    </source>
</evidence>
<dbReference type="EMBL" id="CM037618">
    <property type="protein sequence ID" value="KAH7998950.1"/>
    <property type="molecule type" value="Genomic_DNA"/>
</dbReference>
<comment type="caution">
    <text evidence="1">The sequence shown here is derived from an EMBL/GenBank/DDBJ whole genome shotgun (WGS) entry which is preliminary data.</text>
</comment>
<name>A0ACB8F1N2_9SAUR</name>
<sequence>MLWERLRRLSVELEGAAAFSPGESVAGRVVVELSGPARLGALHLHARGCARVHWSEARSGGSSTAYTQTYGDRLDFLSHRQLLLAPADGGEATLLPAGRHEFPFAFQLPE</sequence>
<protein>
    <submittedName>
        <fullName evidence="1">Uncharacterized protein</fullName>
    </submittedName>
</protein>
<evidence type="ECO:0000313" key="2">
    <source>
        <dbReference type="Proteomes" id="UP000827872"/>
    </source>
</evidence>
<organism evidence="1 2">
    <name type="scientific">Sphaerodactylus townsendi</name>
    <dbReference type="NCBI Taxonomy" id="933632"/>
    <lineage>
        <taxon>Eukaryota</taxon>
        <taxon>Metazoa</taxon>
        <taxon>Chordata</taxon>
        <taxon>Craniata</taxon>
        <taxon>Vertebrata</taxon>
        <taxon>Euteleostomi</taxon>
        <taxon>Lepidosauria</taxon>
        <taxon>Squamata</taxon>
        <taxon>Bifurcata</taxon>
        <taxon>Gekkota</taxon>
        <taxon>Sphaerodactylidae</taxon>
        <taxon>Sphaerodactylus</taxon>
    </lineage>
</organism>
<proteinExistence type="predicted"/>